<protein>
    <recommendedName>
        <fullName evidence="2">DUF3052 family protein</fullName>
    </recommendedName>
</protein>
<evidence type="ECO:0000313" key="1">
    <source>
        <dbReference type="EMBL" id="XDP45843.1"/>
    </source>
</evidence>
<sequence length="120" mass="12875">MELWQKPQIQPGMTVAVLNAPADAPALEGPFEASDDAGAAAAVVLYVANRDELAARGAAAVRAAHEDRLAWIAYPKAKKLGTDLNRDLLAQEVIALGADPVRQVSLDDVWSALRFRPAFR</sequence>
<proteinExistence type="predicted"/>
<organism evidence="1">
    <name type="scientific">Sinomonas puerhi</name>
    <dbReference type="NCBI Taxonomy" id="3238584"/>
    <lineage>
        <taxon>Bacteria</taxon>
        <taxon>Bacillati</taxon>
        <taxon>Actinomycetota</taxon>
        <taxon>Actinomycetes</taxon>
        <taxon>Micrococcales</taxon>
        <taxon>Micrococcaceae</taxon>
        <taxon>Sinomonas</taxon>
    </lineage>
</organism>
<dbReference type="RefSeq" id="WP_369046266.1">
    <property type="nucleotide sequence ID" value="NZ_CP163302.1"/>
</dbReference>
<dbReference type="EMBL" id="CP163302">
    <property type="protein sequence ID" value="XDP45843.1"/>
    <property type="molecule type" value="Genomic_DNA"/>
</dbReference>
<accession>A0AB39L5Z1</accession>
<evidence type="ECO:0008006" key="2">
    <source>
        <dbReference type="Google" id="ProtNLM"/>
    </source>
</evidence>
<gene>
    <name evidence="1" type="ORF">AB5L97_02155</name>
</gene>
<reference evidence="1" key="1">
    <citation type="submission" date="2024-07" db="EMBL/GenBank/DDBJ databases">
        <authorList>
            <person name="fu j."/>
        </authorList>
    </citation>
    <scope>NUCLEOTIDE SEQUENCE</scope>
    <source>
        <strain evidence="1">P10A9</strain>
    </source>
</reference>
<dbReference type="KEGG" id="spue:AB5L97_02155"/>
<name>A0AB39L5Z1_9MICC</name>
<dbReference type="AlphaFoldDB" id="A0AB39L5Z1"/>